<dbReference type="InterPro" id="IPR013324">
    <property type="entry name" value="RNA_pol_sigma_r3/r4-like"/>
</dbReference>
<dbReference type="SUPFAM" id="SSF88659">
    <property type="entry name" value="Sigma3 and sigma4 domains of RNA polymerase sigma factors"/>
    <property type="match status" value="1"/>
</dbReference>
<proteinExistence type="inferred from homology"/>
<dbReference type="Proteomes" id="UP000184516">
    <property type="component" value="Unassembled WGS sequence"/>
</dbReference>
<gene>
    <name evidence="6" type="ORF">SAMN05443549_10850</name>
</gene>
<dbReference type="GO" id="GO:0006352">
    <property type="term" value="P:DNA-templated transcription initiation"/>
    <property type="evidence" value="ECO:0007669"/>
    <property type="project" value="InterPro"/>
</dbReference>
<dbReference type="AlphaFoldDB" id="A0A1M5NII6"/>
<dbReference type="EMBL" id="FQWB01000008">
    <property type="protein sequence ID" value="SHG89265.1"/>
    <property type="molecule type" value="Genomic_DNA"/>
</dbReference>
<organism evidence="6 7">
    <name type="scientific">Flavobacterium fluvii</name>
    <dbReference type="NCBI Taxonomy" id="468056"/>
    <lineage>
        <taxon>Bacteria</taxon>
        <taxon>Pseudomonadati</taxon>
        <taxon>Bacteroidota</taxon>
        <taxon>Flavobacteriia</taxon>
        <taxon>Flavobacteriales</taxon>
        <taxon>Flavobacteriaceae</taxon>
        <taxon>Flavobacterium</taxon>
    </lineage>
</organism>
<dbReference type="Gene3D" id="1.10.10.10">
    <property type="entry name" value="Winged helix-like DNA-binding domain superfamily/Winged helix DNA-binding domain"/>
    <property type="match status" value="1"/>
</dbReference>
<dbReference type="PANTHER" id="PTHR43133:SF46">
    <property type="entry name" value="RNA POLYMERASE SIGMA-70 FACTOR ECF SUBFAMILY"/>
    <property type="match status" value="1"/>
</dbReference>
<dbReference type="InterPro" id="IPR014284">
    <property type="entry name" value="RNA_pol_sigma-70_dom"/>
</dbReference>
<accession>A0A1M5NII6</accession>
<dbReference type="Pfam" id="PF08281">
    <property type="entry name" value="Sigma70_r4_2"/>
    <property type="match status" value="1"/>
</dbReference>
<dbReference type="GO" id="GO:0003677">
    <property type="term" value="F:DNA binding"/>
    <property type="evidence" value="ECO:0007669"/>
    <property type="project" value="InterPro"/>
</dbReference>
<protein>
    <submittedName>
        <fullName evidence="6">RNA polymerase sigma-70 factor, ECF subfamily</fullName>
    </submittedName>
</protein>
<dbReference type="PANTHER" id="PTHR43133">
    <property type="entry name" value="RNA POLYMERASE ECF-TYPE SIGMA FACTO"/>
    <property type="match status" value="1"/>
</dbReference>
<evidence type="ECO:0000313" key="6">
    <source>
        <dbReference type="EMBL" id="SHG89265.1"/>
    </source>
</evidence>
<sequence>MSAVMDLTKFEALYKENFAFLSLVSFQITKDKEVSKDIVQEFFIYFWNKKEEINITTSFKSYGSRAVKNLSIQHLEKSKQIVSIEKNKLVPDSEEPVFFEKMEEGKISKVMKLLNQLPEARRNIFLAHVVDNNSYSEIAENENISINTVKTQMKRSYSFLREKMDTCILILTITLFR</sequence>
<dbReference type="InterPro" id="IPR013325">
    <property type="entry name" value="RNA_pol_sigma_r2"/>
</dbReference>
<dbReference type="InterPro" id="IPR039425">
    <property type="entry name" value="RNA_pol_sigma-70-like"/>
</dbReference>
<dbReference type="STRING" id="468056.SAMN05443549_10850"/>
<dbReference type="OrthoDB" id="9772248at2"/>
<evidence type="ECO:0000259" key="5">
    <source>
        <dbReference type="Pfam" id="PF08281"/>
    </source>
</evidence>
<dbReference type="InterPro" id="IPR013249">
    <property type="entry name" value="RNA_pol_sigma70_r4_t2"/>
</dbReference>
<feature type="domain" description="RNA polymerase sigma factor 70 region 4 type 2" evidence="5">
    <location>
        <begin position="109"/>
        <end position="157"/>
    </location>
</feature>
<dbReference type="SUPFAM" id="SSF88946">
    <property type="entry name" value="Sigma2 domain of RNA polymerase sigma factors"/>
    <property type="match status" value="1"/>
</dbReference>
<evidence type="ECO:0000256" key="2">
    <source>
        <dbReference type="ARBA" id="ARBA00023015"/>
    </source>
</evidence>
<keyword evidence="2" id="KW-0805">Transcription regulation</keyword>
<keyword evidence="4" id="KW-0804">Transcription</keyword>
<evidence type="ECO:0000256" key="4">
    <source>
        <dbReference type="ARBA" id="ARBA00023163"/>
    </source>
</evidence>
<dbReference type="InterPro" id="IPR036388">
    <property type="entry name" value="WH-like_DNA-bd_sf"/>
</dbReference>
<comment type="similarity">
    <text evidence="1">Belongs to the sigma-70 factor family. ECF subfamily.</text>
</comment>
<keyword evidence="7" id="KW-1185">Reference proteome</keyword>
<name>A0A1M5NII6_9FLAO</name>
<keyword evidence="3" id="KW-0731">Sigma factor</keyword>
<evidence type="ECO:0000256" key="1">
    <source>
        <dbReference type="ARBA" id="ARBA00010641"/>
    </source>
</evidence>
<evidence type="ECO:0000256" key="3">
    <source>
        <dbReference type="ARBA" id="ARBA00023082"/>
    </source>
</evidence>
<reference evidence="7" key="1">
    <citation type="submission" date="2016-11" db="EMBL/GenBank/DDBJ databases">
        <authorList>
            <person name="Varghese N."/>
            <person name="Submissions S."/>
        </authorList>
    </citation>
    <scope>NUCLEOTIDE SEQUENCE [LARGE SCALE GENOMIC DNA]</scope>
    <source>
        <strain evidence="7">DSM 19978</strain>
    </source>
</reference>
<evidence type="ECO:0000313" key="7">
    <source>
        <dbReference type="Proteomes" id="UP000184516"/>
    </source>
</evidence>
<dbReference type="GO" id="GO:0016987">
    <property type="term" value="F:sigma factor activity"/>
    <property type="evidence" value="ECO:0007669"/>
    <property type="project" value="UniProtKB-KW"/>
</dbReference>
<dbReference type="Gene3D" id="1.10.1740.10">
    <property type="match status" value="1"/>
</dbReference>
<dbReference type="NCBIfam" id="TIGR02937">
    <property type="entry name" value="sigma70-ECF"/>
    <property type="match status" value="1"/>
</dbReference>